<dbReference type="SUPFAM" id="SSF53098">
    <property type="entry name" value="Ribonuclease H-like"/>
    <property type="match status" value="1"/>
</dbReference>
<proteinExistence type="predicted"/>
<evidence type="ECO:0000313" key="2">
    <source>
        <dbReference type="EMBL" id="CAB5700075.1"/>
    </source>
</evidence>
<dbReference type="InterPro" id="IPR012337">
    <property type="entry name" value="RNaseH-like_sf"/>
</dbReference>
<dbReference type="EMBL" id="CAHPSF010000006">
    <property type="protein sequence ID" value="CAB5700075.1"/>
    <property type="molecule type" value="Genomic_DNA"/>
</dbReference>
<dbReference type="Proteomes" id="UP000834611">
    <property type="component" value="Unassembled WGS sequence"/>
</dbReference>
<dbReference type="InterPro" id="IPR036397">
    <property type="entry name" value="RNaseH_sf"/>
</dbReference>
<protein>
    <submittedName>
        <fullName evidence="2">Insertion element IS2 transposase InsD</fullName>
    </submittedName>
</protein>
<accession>A0A9N8GZ30</accession>
<comment type="caution">
    <text evidence="2">The sequence shown here is derived from an EMBL/GenBank/DDBJ whole genome shotgun (WGS) entry which is preliminary data.</text>
</comment>
<name>A0A9N8GZ30_PRORE</name>
<dbReference type="GO" id="GO:0015074">
    <property type="term" value="P:DNA integration"/>
    <property type="evidence" value="ECO:0007669"/>
    <property type="project" value="InterPro"/>
</dbReference>
<gene>
    <name evidence="2" type="ORF">GHA_02573</name>
</gene>
<evidence type="ECO:0000259" key="1">
    <source>
        <dbReference type="PROSITE" id="PS50994"/>
    </source>
</evidence>
<dbReference type="GO" id="GO:0003676">
    <property type="term" value="F:nucleic acid binding"/>
    <property type="evidence" value="ECO:0007669"/>
    <property type="project" value="InterPro"/>
</dbReference>
<evidence type="ECO:0000313" key="3">
    <source>
        <dbReference type="Proteomes" id="UP000834611"/>
    </source>
</evidence>
<reference evidence="2" key="1">
    <citation type="submission" date="2020-05" db="EMBL/GenBank/DDBJ databases">
        <authorList>
            <person name="Delgado-Blas J."/>
        </authorList>
    </citation>
    <scope>NUCLEOTIDE SEQUENCE</scope>
    <source>
        <strain evidence="2">BB1453</strain>
    </source>
</reference>
<dbReference type="Pfam" id="PF13683">
    <property type="entry name" value="rve_3"/>
    <property type="match status" value="1"/>
</dbReference>
<dbReference type="Gene3D" id="3.30.420.10">
    <property type="entry name" value="Ribonuclease H-like superfamily/Ribonuclease H"/>
    <property type="match status" value="1"/>
</dbReference>
<dbReference type="AlphaFoldDB" id="A0A9N8GZ30"/>
<organism evidence="2 3">
    <name type="scientific">Providencia rettgeri</name>
    <dbReference type="NCBI Taxonomy" id="587"/>
    <lineage>
        <taxon>Bacteria</taxon>
        <taxon>Pseudomonadati</taxon>
        <taxon>Pseudomonadota</taxon>
        <taxon>Gammaproteobacteria</taxon>
        <taxon>Enterobacterales</taxon>
        <taxon>Morganellaceae</taxon>
        <taxon>Providencia</taxon>
    </lineage>
</organism>
<dbReference type="InterPro" id="IPR001584">
    <property type="entry name" value="Integrase_cat-core"/>
</dbReference>
<sequence>MIAKLFIGQPASTGGFDSETVQDVMLGAVEHRFGNVLPTRSVEWLADNGSHRTHETRWFAKQFGLSPRFTAVRSPQSNGIAESFVKIMKRDYISLMPKPNGLTAVKSLAVAFEHYNEWHPHSALGYRSPREYLQRRIHHEIRDKKCLDI</sequence>
<dbReference type="PROSITE" id="PS50994">
    <property type="entry name" value="INTEGRASE"/>
    <property type="match status" value="1"/>
</dbReference>
<feature type="domain" description="Integrase catalytic" evidence="1">
    <location>
        <begin position="45"/>
        <end position="137"/>
    </location>
</feature>